<dbReference type="EMBL" id="BARW01008838">
    <property type="protein sequence ID" value="GAI87594.1"/>
    <property type="molecule type" value="Genomic_DNA"/>
</dbReference>
<dbReference type="InterPro" id="IPR013780">
    <property type="entry name" value="Glyco_hydro_b"/>
</dbReference>
<dbReference type="InterPro" id="IPR029062">
    <property type="entry name" value="Class_I_gatase-like"/>
</dbReference>
<dbReference type="PANTHER" id="PTHR36447">
    <property type="entry name" value="BETA-GALACTOSIDASE GANA"/>
    <property type="match status" value="1"/>
</dbReference>
<gene>
    <name evidence="3" type="ORF">S12H4_17978</name>
</gene>
<dbReference type="SUPFAM" id="SSF52317">
    <property type="entry name" value="Class I glutamine amidotransferase-like"/>
    <property type="match status" value="1"/>
</dbReference>
<accession>X1U5M8</accession>
<dbReference type="Pfam" id="PF08532">
    <property type="entry name" value="Glyco_hydro_42M"/>
    <property type="match status" value="1"/>
</dbReference>
<comment type="caution">
    <text evidence="3">The sequence shown here is derived from an EMBL/GenBank/DDBJ whole genome shotgun (WGS) entry which is preliminary data.</text>
</comment>
<feature type="domain" description="Beta-galactosidase C-terminal" evidence="2">
    <location>
        <begin position="220"/>
        <end position="276"/>
    </location>
</feature>
<sequence length="277" mass="30998">ITLKSDVAFIYDYESIWALNSQPGYEGNDFQDAIRRYYQAFFRAGVNVDMVKPEADITQYKLVLASDLFILPDAIAEIIDEYVKQGGVLLADCRTGVKDENNLCHDRTLPGLLSPALGVEIEEYEALQDVEYEVVGKDMLPGAFTATKYTDWITNMGAEVLADYDQWHMKPFAAVTRNSYGKGYGWYVGTVMKEDAFYDQLIAKLLTDAGIKPVINPPNGVEVSIRQGGGKKLLFLINHTEQTQMVNIPKGKLELLSQKKADRTIELGTYGVAVIRF</sequence>
<organism evidence="3">
    <name type="scientific">marine sediment metagenome</name>
    <dbReference type="NCBI Taxonomy" id="412755"/>
    <lineage>
        <taxon>unclassified sequences</taxon>
        <taxon>metagenomes</taxon>
        <taxon>ecological metagenomes</taxon>
    </lineage>
</organism>
<reference evidence="3" key="1">
    <citation type="journal article" date="2014" name="Front. Microbiol.">
        <title>High frequency of phylogenetically diverse reductive dehalogenase-homologous genes in deep subseafloor sedimentary metagenomes.</title>
        <authorList>
            <person name="Kawai M."/>
            <person name="Futagami T."/>
            <person name="Toyoda A."/>
            <person name="Takaki Y."/>
            <person name="Nishi S."/>
            <person name="Hori S."/>
            <person name="Arai W."/>
            <person name="Tsubouchi T."/>
            <person name="Morono Y."/>
            <person name="Uchiyama I."/>
            <person name="Ito T."/>
            <person name="Fujiyama A."/>
            <person name="Inagaki F."/>
            <person name="Takami H."/>
        </authorList>
    </citation>
    <scope>NUCLEOTIDE SEQUENCE</scope>
    <source>
        <strain evidence="3">Expedition CK06-06</strain>
    </source>
</reference>
<dbReference type="AlphaFoldDB" id="X1U5M8"/>
<feature type="non-terminal residue" evidence="3">
    <location>
        <position position="1"/>
    </location>
</feature>
<dbReference type="InterPro" id="IPR013739">
    <property type="entry name" value="Beta_galactosidase_C"/>
</dbReference>
<dbReference type="GO" id="GO:0006012">
    <property type="term" value="P:galactose metabolic process"/>
    <property type="evidence" value="ECO:0007669"/>
    <property type="project" value="InterPro"/>
</dbReference>
<dbReference type="Gene3D" id="3.40.50.880">
    <property type="match status" value="1"/>
</dbReference>
<feature type="domain" description="Beta-galactosidase trimerisation" evidence="1">
    <location>
        <begin position="6"/>
        <end position="211"/>
    </location>
</feature>
<evidence type="ECO:0000259" key="2">
    <source>
        <dbReference type="Pfam" id="PF08533"/>
    </source>
</evidence>
<protein>
    <recommendedName>
        <fullName evidence="4">Beta-galactosidase</fullName>
    </recommendedName>
</protein>
<evidence type="ECO:0008006" key="4">
    <source>
        <dbReference type="Google" id="ProtNLM"/>
    </source>
</evidence>
<dbReference type="CDD" id="cd03143">
    <property type="entry name" value="A4_beta-galactosidase_middle_domain"/>
    <property type="match status" value="1"/>
</dbReference>
<dbReference type="PANTHER" id="PTHR36447:SF1">
    <property type="entry name" value="BETA-GALACTOSIDASE GANA"/>
    <property type="match status" value="1"/>
</dbReference>
<dbReference type="InterPro" id="IPR003476">
    <property type="entry name" value="Glyco_hydro_42"/>
</dbReference>
<evidence type="ECO:0000313" key="3">
    <source>
        <dbReference type="EMBL" id="GAI87594.1"/>
    </source>
</evidence>
<proteinExistence type="predicted"/>
<dbReference type="Pfam" id="PF08533">
    <property type="entry name" value="Glyco_hydro_42C"/>
    <property type="match status" value="1"/>
</dbReference>
<dbReference type="Gene3D" id="2.60.40.1180">
    <property type="entry name" value="Golgi alpha-mannosidase II"/>
    <property type="match status" value="1"/>
</dbReference>
<dbReference type="InterPro" id="IPR013738">
    <property type="entry name" value="Beta_galactosidase_Trimer"/>
</dbReference>
<evidence type="ECO:0000259" key="1">
    <source>
        <dbReference type="Pfam" id="PF08532"/>
    </source>
</evidence>
<dbReference type="GO" id="GO:0004565">
    <property type="term" value="F:beta-galactosidase activity"/>
    <property type="evidence" value="ECO:0007669"/>
    <property type="project" value="InterPro"/>
</dbReference>
<name>X1U5M8_9ZZZZ</name>